<accession>A0A382R3F0</accession>
<sequence length="241" mass="27796">MKKRRKRKVERKKFKVKGNSSIGILPVILVVALLALFSETVRTLPVGALSEVFIDLPYEVPRLNSEIIEKKLLEKSDYRRIHKEIIFKKTSKKKRKIEKIEQDIQNIQTQINKVQTEISEIESKKRDQEKEIVIAKIPEEKKQKIESKTINPEIVDVPKVEETIKIAADTSASTITIDGEETLIPGSSEKNITYMQILQKPNDLDLNLKYAQQQGKIGNYKQTISTLERLNMLYPDNVEIK</sequence>
<feature type="non-terminal residue" evidence="2">
    <location>
        <position position="241"/>
    </location>
</feature>
<dbReference type="EMBL" id="UINC01118498">
    <property type="protein sequence ID" value="SVC91665.1"/>
    <property type="molecule type" value="Genomic_DNA"/>
</dbReference>
<evidence type="ECO:0000313" key="2">
    <source>
        <dbReference type="EMBL" id="SVC91665.1"/>
    </source>
</evidence>
<evidence type="ECO:0000256" key="1">
    <source>
        <dbReference type="SAM" id="Coils"/>
    </source>
</evidence>
<name>A0A382R3F0_9ZZZZ</name>
<protein>
    <submittedName>
        <fullName evidence="2">Uncharacterized protein</fullName>
    </submittedName>
</protein>
<dbReference type="AlphaFoldDB" id="A0A382R3F0"/>
<organism evidence="2">
    <name type="scientific">marine metagenome</name>
    <dbReference type="NCBI Taxonomy" id="408172"/>
    <lineage>
        <taxon>unclassified sequences</taxon>
        <taxon>metagenomes</taxon>
        <taxon>ecological metagenomes</taxon>
    </lineage>
</organism>
<proteinExistence type="predicted"/>
<reference evidence="2" key="1">
    <citation type="submission" date="2018-05" db="EMBL/GenBank/DDBJ databases">
        <authorList>
            <person name="Lanie J.A."/>
            <person name="Ng W.-L."/>
            <person name="Kazmierczak K.M."/>
            <person name="Andrzejewski T.M."/>
            <person name="Davidsen T.M."/>
            <person name="Wayne K.J."/>
            <person name="Tettelin H."/>
            <person name="Glass J.I."/>
            <person name="Rusch D."/>
            <person name="Podicherti R."/>
            <person name="Tsui H.-C.T."/>
            <person name="Winkler M.E."/>
        </authorList>
    </citation>
    <scope>NUCLEOTIDE SEQUENCE</scope>
</reference>
<gene>
    <name evidence="2" type="ORF">METZ01_LOCUS344519</name>
</gene>
<keyword evidence="1" id="KW-0175">Coiled coil</keyword>
<feature type="coiled-coil region" evidence="1">
    <location>
        <begin position="90"/>
        <end position="131"/>
    </location>
</feature>